<reference evidence="3 4" key="1">
    <citation type="submission" date="2016-12" db="EMBL/GenBank/DDBJ databases">
        <authorList>
            <person name="Song W.-J."/>
            <person name="Kurnit D.M."/>
        </authorList>
    </citation>
    <scope>NUCLEOTIDE SEQUENCE [LARGE SCALE GENOMIC DNA]</scope>
    <source>
        <strain evidence="3 4">175</strain>
    </source>
</reference>
<dbReference type="OrthoDB" id="114754at2"/>
<evidence type="ECO:0000313" key="3">
    <source>
        <dbReference type="EMBL" id="SMF95774.1"/>
    </source>
</evidence>
<dbReference type="AlphaFoldDB" id="A0A1Y6D5Y2"/>
<dbReference type="SUPFAM" id="SSF46565">
    <property type="entry name" value="Chaperone J-domain"/>
    <property type="match status" value="1"/>
</dbReference>
<evidence type="ECO:0008006" key="5">
    <source>
        <dbReference type="Google" id="ProtNLM"/>
    </source>
</evidence>
<dbReference type="InterPro" id="IPR001623">
    <property type="entry name" value="DnaJ_domain"/>
</dbReference>
<keyword evidence="4" id="KW-1185">Reference proteome</keyword>
<protein>
    <recommendedName>
        <fullName evidence="5">DnaJ domain-containing protein</fullName>
    </recommendedName>
</protein>
<sequence length="369" mass="42106">MTADSKPVSLSGLTLSGSAPLTPDQKTFNRLIKQIEDRRARLAEWDAGLPLFRHHYGQDLEPLLERETMLKAQLAAQLDKVHDQKGVTQTERRKLSALIVNLACEVIEYGEQEEAMKALYNKYSQSDFDAEEAAQLGQMKSMFEDVLGVDLGDDLDLRSPEAMFERLRTQFQAQAEARPQSKPRKPSAKQRERETQREAEAKQLSQSLRDIYRKLASALHPDRESDPEESRRKTALMQRVNEAYERGGLLELLELQLQLEHIDPAHLANLEGQRLKHYIKILKDQMRELDGQLQRVRYGLAMEFGCAPTVKLSPAVLMAWLREDIATTEARLDELQGQLAAAGDVKSAKAWLKTITLRRPARYPDFELF</sequence>
<feature type="compositionally biased region" description="Basic and acidic residues" evidence="2">
    <location>
        <begin position="189"/>
        <end position="201"/>
    </location>
</feature>
<dbReference type="Gene3D" id="1.10.287.110">
    <property type="entry name" value="DnaJ domain"/>
    <property type="match status" value="1"/>
</dbReference>
<feature type="region of interest" description="Disordered" evidence="2">
    <location>
        <begin position="172"/>
        <end position="203"/>
    </location>
</feature>
<evidence type="ECO:0000313" key="4">
    <source>
        <dbReference type="Proteomes" id="UP000192923"/>
    </source>
</evidence>
<keyword evidence="1" id="KW-0143">Chaperone</keyword>
<dbReference type="CDD" id="cd06257">
    <property type="entry name" value="DnaJ"/>
    <property type="match status" value="1"/>
</dbReference>
<proteinExistence type="predicted"/>
<evidence type="ECO:0000256" key="1">
    <source>
        <dbReference type="ARBA" id="ARBA00023186"/>
    </source>
</evidence>
<dbReference type="RefSeq" id="WP_085214276.1">
    <property type="nucleotide sequence ID" value="NZ_FXAM01000001.1"/>
</dbReference>
<gene>
    <name evidence="3" type="ORF">SAMN02949497_3148</name>
</gene>
<accession>A0A1Y6D5Y2</accession>
<dbReference type="Proteomes" id="UP000192923">
    <property type="component" value="Unassembled WGS sequence"/>
</dbReference>
<evidence type="ECO:0000256" key="2">
    <source>
        <dbReference type="SAM" id="MobiDB-lite"/>
    </source>
</evidence>
<name>A0A1Y6D5Y2_9GAMM</name>
<dbReference type="InterPro" id="IPR036869">
    <property type="entry name" value="J_dom_sf"/>
</dbReference>
<dbReference type="STRING" id="1760988.SAMN02949497_3148"/>
<organism evidence="3 4">
    <name type="scientific">Methylomagnum ishizawai</name>
    <dbReference type="NCBI Taxonomy" id="1760988"/>
    <lineage>
        <taxon>Bacteria</taxon>
        <taxon>Pseudomonadati</taxon>
        <taxon>Pseudomonadota</taxon>
        <taxon>Gammaproteobacteria</taxon>
        <taxon>Methylococcales</taxon>
        <taxon>Methylococcaceae</taxon>
        <taxon>Methylomagnum</taxon>
    </lineage>
</organism>
<dbReference type="EMBL" id="FXAM01000001">
    <property type="protein sequence ID" value="SMF95774.1"/>
    <property type="molecule type" value="Genomic_DNA"/>
</dbReference>